<dbReference type="Proteomes" id="UP000219914">
    <property type="component" value="Unassembled WGS sequence"/>
</dbReference>
<organism evidence="1 2">
    <name type="scientific">Rhizobium hidalgonense</name>
    <dbReference type="NCBI Taxonomy" id="1538159"/>
    <lineage>
        <taxon>Bacteria</taxon>
        <taxon>Pseudomonadati</taxon>
        <taxon>Pseudomonadota</taxon>
        <taxon>Alphaproteobacteria</taxon>
        <taxon>Hyphomicrobiales</taxon>
        <taxon>Rhizobiaceae</taxon>
        <taxon>Rhizobium/Agrobacterium group</taxon>
        <taxon>Rhizobium</taxon>
    </lineage>
</organism>
<accession>A0ABX4JH77</accession>
<proteinExistence type="predicted"/>
<reference evidence="1 2" key="1">
    <citation type="submission" date="2017-09" db="EMBL/GenBank/DDBJ databases">
        <title>Comparative genomics of rhizobia isolated from Phaseolus vulgaris in China.</title>
        <authorList>
            <person name="Tong W."/>
        </authorList>
    </citation>
    <scope>NUCLEOTIDE SEQUENCE [LARGE SCALE GENOMIC DNA]</scope>
    <source>
        <strain evidence="1 2">FH14</strain>
    </source>
</reference>
<sequence length="66" mass="7387">MRHPGKALHALTLGHTKLSMICKLGTNFFDSAKVFSTRIGLFKTNLTERPPMTNDMMSVRSSDFAE</sequence>
<dbReference type="EMBL" id="NWSY01000062">
    <property type="protein sequence ID" value="PDT19190.1"/>
    <property type="molecule type" value="Genomic_DNA"/>
</dbReference>
<evidence type="ECO:0000313" key="1">
    <source>
        <dbReference type="EMBL" id="PDT19190.1"/>
    </source>
</evidence>
<name>A0ABX4JH77_9HYPH</name>
<keyword evidence="2" id="KW-1185">Reference proteome</keyword>
<comment type="caution">
    <text evidence="1">The sequence shown here is derived from an EMBL/GenBank/DDBJ whole genome shotgun (WGS) entry which is preliminary data.</text>
</comment>
<protein>
    <submittedName>
        <fullName evidence="1">Uncharacterized protein</fullName>
    </submittedName>
</protein>
<gene>
    <name evidence="1" type="ORF">CO674_34475</name>
</gene>
<evidence type="ECO:0000313" key="2">
    <source>
        <dbReference type="Proteomes" id="UP000219914"/>
    </source>
</evidence>